<sequence length="828" mass="90644">MRVEQAVYGEVEGRGHGLRSSSTTSSFAASIAPQLDLPDGVPLGVQTWSPFVRGFPCDGYYVLARTFLDSGSSRGGMVLTHALIVNLEGICQVEDLTVLFTQLAASAKAIPARLSTLEIETSPGTAELPIDLIGAANALADQQGPAIRLSVAGFESLVTALWRNLWPSMRKAFAFRLSFGPQDLEAQPGLAIVCTPEQLRARWAKYRVVNQDDQGAQSPSAAVLCGQQSAKPFLDLARELGLEATIIKDLKKLERLHRLVTSVDDFDDLLKAIRLVDGFSNRAELGAELKDRLIQRIAAQVPAASCRQLMPMRNLDLPSFASTKPLWSAVEHRVSKLDFAQAEDTDLVALLEASADSNLALPAWRTAVMGGLSTAGHQKESGLWRAIWRWSELSRAAFSAIVAVLPPGVGTEQLLVQAAPRKLDTAKVVAVPSLLLKKGWLTAHGAALAAMMFPREAVEQQLKMDRQLNHTAGLWAALRHATPDDMLTVTLDLKDQRLVEMCGDLAVTHPQMLSGIRCTDLTEQKVWAYAIGKNNSLWNAPSNPMETRNSVLAHLGKGSGAFAGLVEALARTPLADLTEIPDRARLWSHLPASHCDSYLRATASGWLTAAVNSSAVNTPEPELEHAVLESSALQSALQESSTPLRTRLAIVSSLPLFDEAVFVGFLMHLLRQSRSLSDADAVQLGTLVASRRWESAIQCLCDQLANRRYDLVPALQQCASFLSIYQRWKLEISKPSTEEKWRAFEETACELYPNGPDYDQLWSRAGGKNSDLPGALQNGATRWHSAMRLLRYGSRPPVRDLLRVMCNDYSGNEKLRLFSRDTDIVGWR</sequence>
<dbReference type="Proteomes" id="UP000199766">
    <property type="component" value="Unassembled WGS sequence"/>
</dbReference>
<evidence type="ECO:0000259" key="1">
    <source>
        <dbReference type="Pfam" id="PF19955"/>
    </source>
</evidence>
<name>A0A1H9NPU9_9BURK</name>
<keyword evidence="3" id="KW-1185">Reference proteome</keyword>
<evidence type="ECO:0000313" key="2">
    <source>
        <dbReference type="EMBL" id="SER37675.1"/>
    </source>
</evidence>
<gene>
    <name evidence="2" type="ORF">SAMN02982919_02289</name>
</gene>
<dbReference type="AlphaFoldDB" id="A0A1H9NPU9"/>
<dbReference type="EMBL" id="FOGD01000007">
    <property type="protein sequence ID" value="SER37675.1"/>
    <property type="molecule type" value="Genomic_DNA"/>
</dbReference>
<evidence type="ECO:0000313" key="3">
    <source>
        <dbReference type="Proteomes" id="UP000199766"/>
    </source>
</evidence>
<organism evidence="2 3">
    <name type="scientific">Giesbergeria anulus</name>
    <dbReference type="NCBI Taxonomy" id="180197"/>
    <lineage>
        <taxon>Bacteria</taxon>
        <taxon>Pseudomonadati</taxon>
        <taxon>Pseudomonadota</taxon>
        <taxon>Betaproteobacteria</taxon>
        <taxon>Burkholderiales</taxon>
        <taxon>Comamonadaceae</taxon>
        <taxon>Giesbergeria</taxon>
    </lineage>
</organism>
<reference evidence="2 3" key="1">
    <citation type="submission" date="2016-10" db="EMBL/GenBank/DDBJ databases">
        <authorList>
            <person name="de Groot N.N."/>
        </authorList>
    </citation>
    <scope>NUCLEOTIDE SEQUENCE [LARGE SCALE GENOMIC DNA]</scope>
    <source>
        <strain evidence="2 3">ATCC 35958</strain>
    </source>
</reference>
<feature type="domain" description="Effector-associated" evidence="1">
    <location>
        <begin position="737"/>
        <end position="821"/>
    </location>
</feature>
<dbReference type="STRING" id="180197.SAMN02982919_02289"/>
<dbReference type="RefSeq" id="WP_245751408.1">
    <property type="nucleotide sequence ID" value="NZ_FOGD01000007.1"/>
</dbReference>
<dbReference type="InterPro" id="IPR045430">
    <property type="entry name" value="EAD1"/>
</dbReference>
<proteinExistence type="predicted"/>
<accession>A0A1H9NPU9</accession>
<dbReference type="Pfam" id="PF19955">
    <property type="entry name" value="EAD1"/>
    <property type="match status" value="1"/>
</dbReference>
<protein>
    <recommendedName>
        <fullName evidence="1">Effector-associated domain-containing protein</fullName>
    </recommendedName>
</protein>
<dbReference type="Pfam" id="PF20012">
    <property type="entry name" value="GAP1-N1"/>
    <property type="match status" value="1"/>
</dbReference>